<comment type="caution">
    <text evidence="2">The sequence shown here is derived from an EMBL/GenBank/DDBJ whole genome shotgun (WGS) entry which is preliminary data.</text>
</comment>
<keyword evidence="1" id="KW-1133">Transmembrane helix</keyword>
<dbReference type="EMBL" id="VSSQ01009853">
    <property type="protein sequence ID" value="MPM42772.1"/>
    <property type="molecule type" value="Genomic_DNA"/>
</dbReference>
<name>A0A644ZPJ7_9ZZZZ</name>
<keyword evidence="1" id="KW-0812">Transmembrane</keyword>
<proteinExistence type="predicted"/>
<evidence type="ECO:0000313" key="2">
    <source>
        <dbReference type="EMBL" id="MPM42772.1"/>
    </source>
</evidence>
<keyword evidence="1" id="KW-0472">Membrane</keyword>
<organism evidence="2">
    <name type="scientific">bioreactor metagenome</name>
    <dbReference type="NCBI Taxonomy" id="1076179"/>
    <lineage>
        <taxon>unclassified sequences</taxon>
        <taxon>metagenomes</taxon>
        <taxon>ecological metagenomes</taxon>
    </lineage>
</organism>
<evidence type="ECO:0000256" key="1">
    <source>
        <dbReference type="SAM" id="Phobius"/>
    </source>
</evidence>
<sequence length="82" mass="8945">MSIAIKSVIHPMLTPCIESVIHSTTDIESHTIVLFSLTDTGPRVLSFSFISFLLTVTSAVGLKRTKINAHVIMLEIMFGGPM</sequence>
<gene>
    <name evidence="2" type="ORF">SDC9_89443</name>
</gene>
<dbReference type="AlphaFoldDB" id="A0A644ZPJ7"/>
<accession>A0A644ZPJ7</accession>
<protein>
    <submittedName>
        <fullName evidence="2">Uncharacterized protein</fullName>
    </submittedName>
</protein>
<reference evidence="2" key="1">
    <citation type="submission" date="2019-08" db="EMBL/GenBank/DDBJ databases">
        <authorList>
            <person name="Kucharzyk K."/>
            <person name="Murdoch R.W."/>
            <person name="Higgins S."/>
            <person name="Loffler F."/>
        </authorList>
    </citation>
    <scope>NUCLEOTIDE SEQUENCE</scope>
</reference>
<feature type="transmembrane region" description="Helical" evidence="1">
    <location>
        <begin position="44"/>
        <end position="62"/>
    </location>
</feature>